<dbReference type="HOGENOM" id="CLU_087334_0_0_1"/>
<dbReference type="PANTHER" id="PTHR28620">
    <property type="entry name" value="CENTROMERE PROTEIN V"/>
    <property type="match status" value="1"/>
</dbReference>
<dbReference type="Gene3D" id="2.170.150.70">
    <property type="match status" value="1"/>
</dbReference>
<dbReference type="GO" id="GO:0016846">
    <property type="term" value="F:carbon-sulfur lyase activity"/>
    <property type="evidence" value="ECO:0007669"/>
    <property type="project" value="InterPro"/>
</dbReference>
<accession>A1DIY8</accession>
<keyword evidence="3" id="KW-0862">Zinc</keyword>
<dbReference type="Proteomes" id="UP000006702">
    <property type="component" value="Unassembled WGS sequence"/>
</dbReference>
<evidence type="ECO:0000256" key="3">
    <source>
        <dbReference type="ARBA" id="ARBA00022833"/>
    </source>
</evidence>
<dbReference type="RefSeq" id="XP_001261242.1">
    <property type="nucleotide sequence ID" value="XM_001261241.1"/>
</dbReference>
<evidence type="ECO:0000256" key="1">
    <source>
        <dbReference type="ARBA" id="ARBA00005495"/>
    </source>
</evidence>
<keyword evidence="6" id="KW-1185">Reference proteome</keyword>
<evidence type="ECO:0000313" key="6">
    <source>
        <dbReference type="Proteomes" id="UP000006702"/>
    </source>
</evidence>
<organism evidence="5 6">
    <name type="scientific">Neosartorya fischeri (strain ATCC 1020 / DSM 3700 / CBS 544.65 / FGSC A1164 / JCM 1740 / NRRL 181 / WB 181)</name>
    <name type="common">Aspergillus fischerianus</name>
    <dbReference type="NCBI Taxonomy" id="331117"/>
    <lineage>
        <taxon>Eukaryota</taxon>
        <taxon>Fungi</taxon>
        <taxon>Dikarya</taxon>
        <taxon>Ascomycota</taxon>
        <taxon>Pezizomycotina</taxon>
        <taxon>Eurotiomycetes</taxon>
        <taxon>Eurotiomycetidae</taxon>
        <taxon>Eurotiales</taxon>
        <taxon>Aspergillaceae</taxon>
        <taxon>Aspergillus</taxon>
        <taxon>Aspergillus subgen. Fumigati</taxon>
    </lineage>
</organism>
<dbReference type="GeneID" id="4587800"/>
<dbReference type="eggNOG" id="ENOG502SRBP">
    <property type="taxonomic scope" value="Eukaryota"/>
</dbReference>
<dbReference type="GO" id="GO:0046872">
    <property type="term" value="F:metal ion binding"/>
    <property type="evidence" value="ECO:0007669"/>
    <property type="project" value="UniProtKB-KW"/>
</dbReference>
<gene>
    <name evidence="5" type="ORF">NFIA_093070</name>
</gene>
<dbReference type="AlphaFoldDB" id="A1DIY8"/>
<keyword evidence="2" id="KW-0479">Metal-binding</keyword>
<name>A1DIY8_NEOFI</name>
<dbReference type="PANTHER" id="PTHR28620:SF1">
    <property type="entry name" value="CENP-V_GFA DOMAIN-CONTAINING PROTEIN"/>
    <property type="match status" value="1"/>
</dbReference>
<feature type="domain" description="CENP-V/GFA" evidence="4">
    <location>
        <begin position="25"/>
        <end position="154"/>
    </location>
</feature>
<reference evidence="6" key="1">
    <citation type="journal article" date="2008" name="PLoS Genet.">
        <title>Genomic islands in the pathogenic filamentous fungus Aspergillus fumigatus.</title>
        <authorList>
            <person name="Fedorova N.D."/>
            <person name="Khaldi N."/>
            <person name="Joardar V.S."/>
            <person name="Maiti R."/>
            <person name="Amedeo P."/>
            <person name="Anderson M.J."/>
            <person name="Crabtree J."/>
            <person name="Silva J.C."/>
            <person name="Badger J.H."/>
            <person name="Albarraq A."/>
            <person name="Angiuoli S."/>
            <person name="Bussey H."/>
            <person name="Bowyer P."/>
            <person name="Cotty P.J."/>
            <person name="Dyer P.S."/>
            <person name="Egan A."/>
            <person name="Galens K."/>
            <person name="Fraser-Liggett C.M."/>
            <person name="Haas B.J."/>
            <person name="Inman J.M."/>
            <person name="Kent R."/>
            <person name="Lemieux S."/>
            <person name="Malavazi I."/>
            <person name="Orvis J."/>
            <person name="Roemer T."/>
            <person name="Ronning C.M."/>
            <person name="Sundaram J.P."/>
            <person name="Sutton G."/>
            <person name="Turner G."/>
            <person name="Venter J.C."/>
            <person name="White O.R."/>
            <person name="Whitty B.R."/>
            <person name="Youngman P."/>
            <person name="Wolfe K.H."/>
            <person name="Goldman G.H."/>
            <person name="Wortman J.R."/>
            <person name="Jiang B."/>
            <person name="Denning D.W."/>
            <person name="Nierman W.C."/>
        </authorList>
    </citation>
    <scope>NUCLEOTIDE SEQUENCE [LARGE SCALE GENOMIC DNA]</scope>
    <source>
        <strain evidence="6">ATCC 1020 / DSM 3700 / CBS 544.65 / FGSC A1164 / JCM 1740 / NRRL 181 / WB 181</strain>
    </source>
</reference>
<evidence type="ECO:0000259" key="4">
    <source>
        <dbReference type="PROSITE" id="PS51891"/>
    </source>
</evidence>
<dbReference type="EMBL" id="DS027696">
    <property type="protein sequence ID" value="EAW19345.1"/>
    <property type="molecule type" value="Genomic_DNA"/>
</dbReference>
<dbReference type="InterPro" id="IPR052355">
    <property type="entry name" value="CENP-V-like"/>
</dbReference>
<dbReference type="SUPFAM" id="SSF51316">
    <property type="entry name" value="Mss4-like"/>
    <property type="match status" value="1"/>
</dbReference>
<protein>
    <recommendedName>
        <fullName evidence="4">CENP-V/GFA domain-containing protein</fullName>
    </recommendedName>
</protein>
<dbReference type="KEGG" id="nfi:NFIA_093070"/>
<dbReference type="OrthoDB" id="3930719at2759"/>
<proteinExistence type="inferred from homology"/>
<dbReference type="OMA" id="SCHCGFI"/>
<dbReference type="InterPro" id="IPR006913">
    <property type="entry name" value="CENP-V/GFA"/>
</dbReference>
<dbReference type="PROSITE" id="PS51891">
    <property type="entry name" value="CENP_V_GFA"/>
    <property type="match status" value="1"/>
</dbReference>
<dbReference type="VEuPathDB" id="FungiDB:NFIA_093070"/>
<evidence type="ECO:0000256" key="2">
    <source>
        <dbReference type="ARBA" id="ARBA00022723"/>
    </source>
</evidence>
<comment type="similarity">
    <text evidence="1">Belongs to the Gfa family.</text>
</comment>
<dbReference type="InterPro" id="IPR011057">
    <property type="entry name" value="Mss4-like_sf"/>
</dbReference>
<evidence type="ECO:0000313" key="5">
    <source>
        <dbReference type="EMBL" id="EAW19345.1"/>
    </source>
</evidence>
<sequence>MQRPLNTKHSLRINMSTSSQSALPYSGSCHCGFIQYVAVIPLPPAKALDSHQSTPSRSRFYKCNCTTCQKMGYFHMRLPDAANQFFVLSPPELESMGDYRCGSGHVQWLFCPTCGVRCFATAGPWIRDEIGRELVDKAISPTRFEGRDRLPVWRMDPALYLERKTGYVSVNALTIDQDQIHEQSLDLRHLVDQKEVEYIDCKEGKGEKRYTYPHKGGTW</sequence>